<reference evidence="1 2" key="1">
    <citation type="submission" date="2013-09" db="EMBL/GenBank/DDBJ databases">
        <title>Corchorus capsularis genome sequencing.</title>
        <authorList>
            <person name="Alam M."/>
            <person name="Haque M.S."/>
            <person name="Islam M.S."/>
            <person name="Emdad E.M."/>
            <person name="Islam M.M."/>
            <person name="Ahmed B."/>
            <person name="Halim A."/>
            <person name="Hossen Q.M.M."/>
            <person name="Hossain M.Z."/>
            <person name="Ahmed R."/>
            <person name="Khan M.M."/>
            <person name="Islam R."/>
            <person name="Rashid M.M."/>
            <person name="Khan S.A."/>
            <person name="Rahman M.S."/>
            <person name="Alam M."/>
        </authorList>
    </citation>
    <scope>NUCLEOTIDE SEQUENCE [LARGE SCALE GENOMIC DNA]</scope>
    <source>
        <strain evidence="2">cv. CVL-1</strain>
        <tissue evidence="1">Whole seedling</tissue>
    </source>
</reference>
<gene>
    <name evidence="1" type="ORF">CCACVL1_22396</name>
</gene>
<sequence>GASAKSTILSTYTTTCWSSFPSKGYLPPS</sequence>
<dbReference type="Proteomes" id="UP000188268">
    <property type="component" value="Unassembled WGS sequence"/>
</dbReference>
<dbReference type="Gramene" id="OMO63521">
    <property type="protein sequence ID" value="OMO63521"/>
    <property type="gene ID" value="CCACVL1_22396"/>
</dbReference>
<protein>
    <submittedName>
        <fullName evidence="1">Uncharacterized protein</fullName>
    </submittedName>
</protein>
<accession>A0A1R3GZS9</accession>
<dbReference type="EMBL" id="AWWV01012931">
    <property type="protein sequence ID" value="OMO63521.1"/>
    <property type="molecule type" value="Genomic_DNA"/>
</dbReference>
<name>A0A1R3GZS9_COCAP</name>
<keyword evidence="2" id="KW-1185">Reference proteome</keyword>
<organism evidence="1 2">
    <name type="scientific">Corchorus capsularis</name>
    <name type="common">Jute</name>
    <dbReference type="NCBI Taxonomy" id="210143"/>
    <lineage>
        <taxon>Eukaryota</taxon>
        <taxon>Viridiplantae</taxon>
        <taxon>Streptophyta</taxon>
        <taxon>Embryophyta</taxon>
        <taxon>Tracheophyta</taxon>
        <taxon>Spermatophyta</taxon>
        <taxon>Magnoliopsida</taxon>
        <taxon>eudicotyledons</taxon>
        <taxon>Gunneridae</taxon>
        <taxon>Pentapetalae</taxon>
        <taxon>rosids</taxon>
        <taxon>malvids</taxon>
        <taxon>Malvales</taxon>
        <taxon>Malvaceae</taxon>
        <taxon>Grewioideae</taxon>
        <taxon>Apeibeae</taxon>
        <taxon>Corchorus</taxon>
    </lineage>
</organism>
<proteinExistence type="predicted"/>
<dbReference type="AlphaFoldDB" id="A0A1R3GZS9"/>
<evidence type="ECO:0000313" key="2">
    <source>
        <dbReference type="Proteomes" id="UP000188268"/>
    </source>
</evidence>
<evidence type="ECO:0000313" key="1">
    <source>
        <dbReference type="EMBL" id="OMO63521.1"/>
    </source>
</evidence>
<comment type="caution">
    <text evidence="1">The sequence shown here is derived from an EMBL/GenBank/DDBJ whole genome shotgun (WGS) entry which is preliminary data.</text>
</comment>
<feature type="non-terminal residue" evidence="1">
    <location>
        <position position="1"/>
    </location>
</feature>